<evidence type="ECO:0000259" key="1">
    <source>
        <dbReference type="Pfam" id="PF14479"/>
    </source>
</evidence>
<gene>
    <name evidence="2" type="ORF">SLS56_010907</name>
</gene>
<reference evidence="2 3" key="1">
    <citation type="submission" date="2024-02" db="EMBL/GenBank/DDBJ databases">
        <title>De novo assembly and annotation of 12 fungi associated with fruit tree decline syndrome in Ontario, Canada.</title>
        <authorList>
            <person name="Sulman M."/>
            <person name="Ellouze W."/>
            <person name="Ilyukhin E."/>
        </authorList>
    </citation>
    <scope>NUCLEOTIDE SEQUENCE [LARGE SCALE GENOMIC DNA]</scope>
    <source>
        <strain evidence="2 3">M1-105</strain>
    </source>
</reference>
<evidence type="ECO:0000313" key="3">
    <source>
        <dbReference type="Proteomes" id="UP001521116"/>
    </source>
</evidence>
<dbReference type="InterPro" id="IPR029498">
    <property type="entry name" value="HeLo_dom"/>
</dbReference>
<name>A0ABR3SD32_9PEZI</name>
<proteinExistence type="predicted"/>
<dbReference type="InterPro" id="IPR038305">
    <property type="entry name" value="HeLo_sf"/>
</dbReference>
<feature type="non-terminal residue" evidence="2">
    <location>
        <position position="98"/>
    </location>
</feature>
<protein>
    <recommendedName>
        <fullName evidence="1">Prion-inhibition and propagation HeLo domain-containing protein</fullName>
    </recommendedName>
</protein>
<sequence>MREVSLQRQNRTSLLQKAKWALYKGEDLKKLIGQVMDLIGDLTELFPAAEPIRKQICQDALAEISESALDDNLAAICNLAAGQDADLEVAVSNAIRGR</sequence>
<accession>A0ABR3SD32</accession>
<dbReference type="Pfam" id="PF14479">
    <property type="entry name" value="HeLo"/>
    <property type="match status" value="1"/>
</dbReference>
<keyword evidence="3" id="KW-1185">Reference proteome</keyword>
<dbReference type="Gene3D" id="1.20.120.1020">
    <property type="entry name" value="Prion-inhibition and propagation, HeLo domain"/>
    <property type="match status" value="1"/>
</dbReference>
<feature type="domain" description="Prion-inhibition and propagation HeLo" evidence="1">
    <location>
        <begin position="2"/>
        <end position="66"/>
    </location>
</feature>
<dbReference type="Proteomes" id="UP001521116">
    <property type="component" value="Unassembled WGS sequence"/>
</dbReference>
<organism evidence="2 3">
    <name type="scientific">Neofusicoccum ribis</name>
    <dbReference type="NCBI Taxonomy" id="45134"/>
    <lineage>
        <taxon>Eukaryota</taxon>
        <taxon>Fungi</taxon>
        <taxon>Dikarya</taxon>
        <taxon>Ascomycota</taxon>
        <taxon>Pezizomycotina</taxon>
        <taxon>Dothideomycetes</taxon>
        <taxon>Dothideomycetes incertae sedis</taxon>
        <taxon>Botryosphaeriales</taxon>
        <taxon>Botryosphaeriaceae</taxon>
        <taxon>Neofusicoccum</taxon>
    </lineage>
</organism>
<comment type="caution">
    <text evidence="2">The sequence shown here is derived from an EMBL/GenBank/DDBJ whole genome shotgun (WGS) entry which is preliminary data.</text>
</comment>
<dbReference type="EMBL" id="JAJVDC020000228">
    <property type="protein sequence ID" value="KAL1617584.1"/>
    <property type="molecule type" value="Genomic_DNA"/>
</dbReference>
<evidence type="ECO:0000313" key="2">
    <source>
        <dbReference type="EMBL" id="KAL1617584.1"/>
    </source>
</evidence>